<accession>A0A5Q6S2D1</accession>
<keyword evidence="6" id="KW-0808">Transferase</keyword>
<feature type="transmembrane region" description="Helical" evidence="3">
    <location>
        <begin position="264"/>
        <end position="285"/>
    </location>
</feature>
<evidence type="ECO:0000313" key="4">
    <source>
        <dbReference type="EMBL" id="KAA1418076.1"/>
    </source>
</evidence>
<evidence type="ECO:0000313" key="5">
    <source>
        <dbReference type="EMBL" id="KAA1424365.1"/>
    </source>
</evidence>
<dbReference type="EMBL" id="VDFQ02000001">
    <property type="protein sequence ID" value="KAA1424365.1"/>
    <property type="molecule type" value="Genomic_DNA"/>
</dbReference>
<feature type="region of interest" description="Disordered" evidence="2">
    <location>
        <begin position="1"/>
        <end position="21"/>
    </location>
</feature>
<dbReference type="InterPro" id="IPR029063">
    <property type="entry name" value="SAM-dependent_MTases_sf"/>
</dbReference>
<evidence type="ECO:0000256" key="2">
    <source>
        <dbReference type="SAM" id="MobiDB-lite"/>
    </source>
</evidence>
<dbReference type="Proteomes" id="UP000307768">
    <property type="component" value="Unassembled WGS sequence"/>
</dbReference>
<keyword evidence="6" id="KW-0489">Methyltransferase</keyword>
<keyword evidence="3" id="KW-0812">Transmembrane</keyword>
<dbReference type="AlphaFoldDB" id="A0A5Q6S2D1"/>
<evidence type="ECO:0000313" key="6">
    <source>
        <dbReference type="EMBL" id="KAA1424369.1"/>
    </source>
</evidence>
<reference evidence="6 7" key="1">
    <citation type="submission" date="2019-09" db="EMBL/GenBank/DDBJ databases">
        <title>Mumia zhuanghuii sp. nov. isolated from the intestinal contents of plateau pika (Ochotona curzoniae) in the Qinghai-Tibet plateau of China.</title>
        <authorList>
            <person name="Tian Z."/>
        </authorList>
    </citation>
    <scope>NUCLEOTIDE SEQUENCE [LARGE SCALE GENOMIC DNA]</scope>
    <source>
        <strain evidence="7">350</strain>
        <strain evidence="6">Z350</strain>
    </source>
</reference>
<gene>
    <name evidence="5" type="ORF">FE697_000025</name>
    <name evidence="6" type="ORF">FE697_000045</name>
    <name evidence="4" type="ORF">FE697_021845</name>
</gene>
<dbReference type="EMBL" id="VDFQ02000008">
    <property type="protein sequence ID" value="KAA1418076.1"/>
    <property type="molecule type" value="Genomic_DNA"/>
</dbReference>
<dbReference type="OrthoDB" id="823440at2"/>
<dbReference type="GO" id="GO:0032259">
    <property type="term" value="P:methylation"/>
    <property type="evidence" value="ECO:0007669"/>
    <property type="project" value="UniProtKB-KW"/>
</dbReference>
<comment type="caution">
    <text evidence="6">The sequence shown here is derived from an EMBL/GenBank/DDBJ whole genome shotgun (WGS) entry which is preliminary data.</text>
</comment>
<dbReference type="SUPFAM" id="SSF53335">
    <property type="entry name" value="S-adenosyl-L-methionine-dependent methyltransferases"/>
    <property type="match status" value="1"/>
</dbReference>
<feature type="transmembrane region" description="Helical" evidence="3">
    <location>
        <begin position="291"/>
        <end position="313"/>
    </location>
</feature>
<evidence type="ECO:0000313" key="7">
    <source>
        <dbReference type="Proteomes" id="UP000307768"/>
    </source>
</evidence>
<dbReference type="EMBL" id="VDFQ02000001">
    <property type="protein sequence ID" value="KAA1424369.1"/>
    <property type="molecule type" value="Genomic_DNA"/>
</dbReference>
<keyword evidence="3" id="KW-1133">Transmembrane helix</keyword>
<keyword evidence="1" id="KW-0175">Coiled coil</keyword>
<dbReference type="GO" id="GO:0008168">
    <property type="term" value="F:methyltransferase activity"/>
    <property type="evidence" value="ECO:0007669"/>
    <property type="project" value="UniProtKB-KW"/>
</dbReference>
<dbReference type="Gene3D" id="3.40.50.150">
    <property type="entry name" value="Vaccinia Virus protein VP39"/>
    <property type="match status" value="1"/>
</dbReference>
<name>A0A5Q6S2D1_9ACTN</name>
<protein>
    <submittedName>
        <fullName evidence="6">Class I SAM-dependent methyltransferase</fullName>
    </submittedName>
</protein>
<keyword evidence="3" id="KW-0472">Membrane</keyword>
<evidence type="ECO:0000256" key="1">
    <source>
        <dbReference type="SAM" id="Coils"/>
    </source>
</evidence>
<organism evidence="6 7">
    <name type="scientific">Mumia zhuanghuii</name>
    <dbReference type="NCBI Taxonomy" id="2585211"/>
    <lineage>
        <taxon>Bacteria</taxon>
        <taxon>Bacillati</taxon>
        <taxon>Actinomycetota</taxon>
        <taxon>Actinomycetes</taxon>
        <taxon>Propionibacteriales</taxon>
        <taxon>Nocardioidaceae</taxon>
        <taxon>Mumia</taxon>
    </lineage>
</organism>
<sequence>MASVVLGHSSPGGFRGRAGQARGGARAMLSEARMSLAGRRRGGHVDGRYDIHVRGQLVVVSTQPGATVGELRDSCDDVVVSDGELPRSAGVVSGFLLSGSLPADLVRLAVARVAEEPQLQLFVDLGRLDGDLSSYAPLGVDGVGWLGDVPVVAMSVGSTRTAGEVDDLWARLLMNDPRRAVGREREDVTRLRSVVADLRNSLEVKNERLAAQRERAQRVRARLKNEKAARAKAERRREAVERSRVARVSRASSAMVRRLGGRPVVAVAGAAAFVVVAVAVGWLAAAGGIGAGIVAACAFVGAVASLALVLWAVRRAASVAQGQRHAVRKALEMLAERHAELTEDLESERTRHAEEWQELQVSVRRLEVGQSRTATAVRALETGLNRDVSRRTVENSAQLAQIQSAIHLFSLLPVEGRVPAMGGWAASPDLVEVVVDELLSRRPSLIVECGSGVSTLWFGLAIRHFGLDCKVVALEHHEGFGEQTRAVLARHGLGDVAEVRDAPLTEVDVAGYRGRWYDPAALETLSDVGLLLVDGPPAATGVHARFPAVPMMRDRFADRVSVVLDDMIRNDEQEVARMWEELLPGFSREDLRLQKRATIFRRG</sequence>
<evidence type="ECO:0000256" key="3">
    <source>
        <dbReference type="SAM" id="Phobius"/>
    </source>
</evidence>
<proteinExistence type="predicted"/>
<dbReference type="Pfam" id="PF13578">
    <property type="entry name" value="Methyltransf_24"/>
    <property type="match status" value="1"/>
</dbReference>
<feature type="coiled-coil region" evidence="1">
    <location>
        <begin position="195"/>
        <end position="243"/>
    </location>
</feature>